<dbReference type="InterPro" id="IPR011779">
    <property type="entry name" value="SO4_adenylTrfase_lsu"/>
</dbReference>
<keyword evidence="7 14" id="KW-0548">Nucleotidyltransferase</keyword>
<dbReference type="InterPro" id="IPR000795">
    <property type="entry name" value="T_Tr_GTP-bd_dom"/>
</dbReference>
<comment type="subunit">
    <text evidence="5">Sulfate-activating enzymes, NodP and NodQ, may be physically associated.</text>
</comment>
<keyword evidence="9 14" id="KW-0067">ATP-binding</keyword>
<feature type="binding site" evidence="14">
    <location>
        <begin position="39"/>
        <end position="46"/>
    </location>
    <ligand>
        <name>GTP</name>
        <dbReference type="ChEBI" id="CHEBI:37565"/>
    </ligand>
</feature>
<dbReference type="PRINTS" id="PR00315">
    <property type="entry name" value="ELONGATNFCT"/>
</dbReference>
<feature type="domain" description="Tr-type G" evidence="16">
    <location>
        <begin position="30"/>
        <end position="244"/>
    </location>
</feature>
<evidence type="ECO:0000256" key="3">
    <source>
        <dbReference type="ARBA" id="ARBA00005438"/>
    </source>
</evidence>
<dbReference type="InterPro" id="IPR041757">
    <property type="entry name" value="CysN_GTP-bd"/>
</dbReference>
<feature type="binding site" evidence="14">
    <location>
        <begin position="173"/>
        <end position="176"/>
    </location>
    <ligand>
        <name>GTP</name>
        <dbReference type="ChEBI" id="CHEBI:37565"/>
    </ligand>
</feature>
<dbReference type="InterPro" id="IPR059117">
    <property type="entry name" value="APS_kinase_dom"/>
</dbReference>
<dbReference type="InterPro" id="IPR044138">
    <property type="entry name" value="CysN_II"/>
</dbReference>
<comment type="catalytic activity">
    <reaction evidence="13 14">
        <text>sulfate + ATP + H(+) = adenosine 5'-phosphosulfate + diphosphate</text>
        <dbReference type="Rhea" id="RHEA:18133"/>
        <dbReference type="ChEBI" id="CHEBI:15378"/>
        <dbReference type="ChEBI" id="CHEBI:16189"/>
        <dbReference type="ChEBI" id="CHEBI:30616"/>
        <dbReference type="ChEBI" id="CHEBI:33019"/>
        <dbReference type="ChEBI" id="CHEBI:58243"/>
        <dbReference type="EC" id="2.7.7.4"/>
    </reaction>
</comment>
<dbReference type="Gene3D" id="3.40.50.300">
    <property type="entry name" value="P-loop containing nucleotide triphosphate hydrolases"/>
    <property type="match status" value="2"/>
</dbReference>
<dbReference type="PROSITE" id="PS51722">
    <property type="entry name" value="G_TR_2"/>
    <property type="match status" value="1"/>
</dbReference>
<evidence type="ECO:0000256" key="13">
    <source>
        <dbReference type="ARBA" id="ARBA00049370"/>
    </source>
</evidence>
<comment type="pathway">
    <text evidence="14">Sulfur metabolism; hydrogen sulfide biosynthesis; sulfite from sulfate: step 1/3.</text>
</comment>
<dbReference type="Pfam" id="PF01583">
    <property type="entry name" value="APS_kinase"/>
    <property type="match status" value="1"/>
</dbReference>
<evidence type="ECO:0000256" key="2">
    <source>
        <dbReference type="ARBA" id="ARBA00002357"/>
    </source>
</evidence>
<dbReference type="GO" id="GO:0004781">
    <property type="term" value="F:sulfate adenylyltransferase (ATP) activity"/>
    <property type="evidence" value="ECO:0007669"/>
    <property type="project" value="UniProtKB-EC"/>
</dbReference>
<dbReference type="InterPro" id="IPR002891">
    <property type="entry name" value="APS"/>
</dbReference>
<dbReference type="Pfam" id="PF22594">
    <property type="entry name" value="GTP-eEF1A_C"/>
    <property type="match status" value="1"/>
</dbReference>
<reference evidence="17 18" key="1">
    <citation type="submission" date="2021-08" db="EMBL/GenBank/DDBJ databases">
        <title>Comparative Genomics Analysis of the Genus Qipengyuania Reveals Extensive Genetic Diversity and Metabolic Versatility, Including the Description of Fifteen Novel Species.</title>
        <authorList>
            <person name="Liu Y."/>
        </authorList>
    </citation>
    <scope>NUCLEOTIDE SEQUENCE [LARGE SCALE GENOMIC DNA]</scope>
    <source>
        <strain evidence="17 18">1XM2-8</strain>
    </source>
</reference>
<evidence type="ECO:0000256" key="8">
    <source>
        <dbReference type="ARBA" id="ARBA00022741"/>
    </source>
</evidence>
<evidence type="ECO:0000313" key="17">
    <source>
        <dbReference type="EMBL" id="QZD86368.1"/>
    </source>
</evidence>
<dbReference type="InterPro" id="IPR004161">
    <property type="entry name" value="EFTu-like_2"/>
</dbReference>
<evidence type="ECO:0000256" key="1">
    <source>
        <dbReference type="ARBA" id="ARBA00001823"/>
    </source>
</evidence>
<evidence type="ECO:0000256" key="10">
    <source>
        <dbReference type="ARBA" id="ARBA00023134"/>
    </source>
</evidence>
<dbReference type="InterPro" id="IPR031157">
    <property type="entry name" value="G_TR_CS"/>
</dbReference>
<dbReference type="Gene3D" id="2.40.30.10">
    <property type="entry name" value="Translation factors"/>
    <property type="match status" value="2"/>
</dbReference>
<comment type="function">
    <text evidence="2">APS kinase catalyzes the synthesis of activated sulfate.</text>
</comment>
<feature type="active site" description="Phosphoserine intermediate" evidence="15">
    <location>
        <position position="550"/>
    </location>
</feature>
<comment type="similarity">
    <text evidence="14">Belongs to the TRAFAC class translation factor GTPase superfamily. Classic translation factor GTPase family. CysN/NodQ subfamily.</text>
</comment>
<dbReference type="SUPFAM" id="SSF50447">
    <property type="entry name" value="Translation proteins"/>
    <property type="match status" value="1"/>
</dbReference>
<feature type="binding site" evidence="14">
    <location>
        <begin position="118"/>
        <end position="122"/>
    </location>
    <ligand>
        <name>GTP</name>
        <dbReference type="ChEBI" id="CHEBI:37565"/>
    </ligand>
</feature>
<dbReference type="InterPro" id="IPR044139">
    <property type="entry name" value="CysN_NoDQ_III"/>
</dbReference>
<evidence type="ECO:0000256" key="15">
    <source>
        <dbReference type="HAMAP-Rule" id="MF_00065"/>
    </source>
</evidence>
<name>A0ABX8ZF59_9SPHN</name>
<dbReference type="CDD" id="cd04166">
    <property type="entry name" value="CysN_ATPS"/>
    <property type="match status" value="1"/>
</dbReference>
<dbReference type="EC" id="2.7.1.25" evidence="15"/>
<dbReference type="PROSITE" id="PS00301">
    <property type="entry name" value="G_TR_1"/>
    <property type="match status" value="1"/>
</dbReference>
<gene>
    <name evidence="14 17" type="primary">cysN</name>
    <name evidence="15" type="synonym">cysC</name>
    <name evidence="17" type="ORF">K3166_08915</name>
</gene>
<comment type="similarity">
    <text evidence="15">Belongs to the APS kinase family.</text>
</comment>
<dbReference type="InterPro" id="IPR027417">
    <property type="entry name" value="P-loop_NTPase"/>
</dbReference>
<dbReference type="EC" id="2.7.7.4" evidence="14"/>
<evidence type="ECO:0000256" key="4">
    <source>
        <dbReference type="ARBA" id="ARBA00007237"/>
    </source>
</evidence>
<comment type="function">
    <text evidence="12">Proposed to provide activated sulfate for transfer to Nod factor. ATP sulfurylase may be the GTPase, regulating ATP sulfurylase activity.</text>
</comment>
<dbReference type="CDD" id="cd02027">
    <property type="entry name" value="APSK"/>
    <property type="match status" value="1"/>
</dbReference>
<comment type="catalytic activity">
    <reaction evidence="1 15">
        <text>adenosine 5'-phosphosulfate + ATP = 3'-phosphoadenylyl sulfate + ADP + H(+)</text>
        <dbReference type="Rhea" id="RHEA:24152"/>
        <dbReference type="ChEBI" id="CHEBI:15378"/>
        <dbReference type="ChEBI" id="CHEBI:30616"/>
        <dbReference type="ChEBI" id="CHEBI:58243"/>
        <dbReference type="ChEBI" id="CHEBI:58339"/>
        <dbReference type="ChEBI" id="CHEBI:456216"/>
        <dbReference type="EC" id="2.7.1.25"/>
    </reaction>
</comment>
<comment type="function">
    <text evidence="14">With CysD forms the ATP sulfurylase (ATPS) that catalyzes the adenylation of sulfate producing adenosine 5'-phosphosulfate (APS) and diphosphate, the first enzymatic step in sulfur assimilation pathway. APS synthesis involves the formation of a high-energy phosphoric-sulfuric acid anhydride bond driven by GTP hydrolysis by CysN coupled to ATP hydrolysis by CysD.</text>
</comment>
<dbReference type="PANTHER" id="PTHR23115">
    <property type="entry name" value="TRANSLATION FACTOR"/>
    <property type="match status" value="1"/>
</dbReference>
<comment type="similarity">
    <text evidence="4">In the N-terminal section; belongs to the TRAFAC class translation factor GTPase superfamily. Classic translation factor GTPase family. CysN/NodQ subfamily.</text>
</comment>
<dbReference type="InterPro" id="IPR054696">
    <property type="entry name" value="GTP-eEF1A_C"/>
</dbReference>
<evidence type="ECO:0000256" key="14">
    <source>
        <dbReference type="HAMAP-Rule" id="MF_00062"/>
    </source>
</evidence>
<dbReference type="Pfam" id="PF03144">
    <property type="entry name" value="GTP_EFTU_D2"/>
    <property type="match status" value="1"/>
</dbReference>
<proteinExistence type="inferred from homology"/>
<evidence type="ECO:0000256" key="7">
    <source>
        <dbReference type="ARBA" id="ARBA00022695"/>
    </source>
</evidence>
<keyword evidence="6 14" id="KW-0808">Transferase</keyword>
<dbReference type="RefSeq" id="WP_221421913.1">
    <property type="nucleotide sequence ID" value="NZ_CP081297.1"/>
</dbReference>
<sequence length="639" mass="70789">MSDSVTDTVYETDALIAEDIDAYLEKHQHKTMLRFITCGSVDDGKSTLIGRLLYDSKMIFEDQLAALESDSKRVGTQGQEIDFALLVDGLAAEREQGITIDVAYRFFATEHRKFIVADCPGHEQYTRNMVTGASTADLAVILIDARKGVLVQTKRHSFLCHQLGIKNLVLAVNKMDLIDYDQAKYDAIIAEYTAFAESIGIESFTAIPISGLAGDNITSKSDNTGWHDGPTLMEHLEAVEVRSDANLGKPFRMPVQWVNRPNLDFRGFSGLISTGSVKPGDKVRSLPSGKTSTVKSVVTMDGDLDQAISGQSVTITLDDEIDCSRGDVLAAADNPPEVADQFESTIVWMDEEPLVVGRGYWMKLGSQMVSVTVAEPKFEINVNTMQHLAAKTLELNSIGVSEITTDRQIVFDPYEENRALGGFILIDKITNHTVGAGMLNFSLRRAQNVHWQAVDITRDDHAAMKNQRPRVLWFTGLSGSGKSTIANEVEKKLAIMNRHTFLLDGDNVRHGLNKDLGFTESDRIENIRRIGEVAKLMTDAGLIVLTAFISPFRADRKLVRDMMGEGEFIEIHVDTPLEVAEQRDVKGLYKKARAGELKNFTGIDSPYEEPQEPEIRVNTVAMSPEEAADYIIKQILPLK</sequence>
<dbReference type="SUPFAM" id="SSF52540">
    <property type="entry name" value="P-loop containing nucleoside triphosphate hydrolases"/>
    <property type="match status" value="2"/>
</dbReference>
<keyword evidence="18" id="KW-1185">Reference proteome</keyword>
<evidence type="ECO:0000256" key="9">
    <source>
        <dbReference type="ARBA" id="ARBA00022840"/>
    </source>
</evidence>
<dbReference type="InterPro" id="IPR009000">
    <property type="entry name" value="Transl_B-barrel_sf"/>
</dbReference>
<dbReference type="Proteomes" id="UP000824280">
    <property type="component" value="Chromosome"/>
</dbReference>
<evidence type="ECO:0000256" key="12">
    <source>
        <dbReference type="ARBA" id="ARBA00024872"/>
    </source>
</evidence>
<feature type="binding site" evidence="15">
    <location>
        <begin position="476"/>
        <end position="483"/>
    </location>
    <ligand>
        <name>ATP</name>
        <dbReference type="ChEBI" id="CHEBI:30616"/>
    </ligand>
</feature>
<keyword evidence="8 14" id="KW-0547">Nucleotide-binding</keyword>
<dbReference type="NCBIfam" id="NF004035">
    <property type="entry name" value="PRK05506.1"/>
    <property type="match status" value="1"/>
</dbReference>
<keyword evidence="11" id="KW-0511">Multifunctional enzyme</keyword>
<keyword evidence="15" id="KW-0418">Kinase</keyword>
<evidence type="ECO:0000313" key="18">
    <source>
        <dbReference type="Proteomes" id="UP000824280"/>
    </source>
</evidence>
<dbReference type="HAMAP" id="MF_00062">
    <property type="entry name" value="Sulf_adenylyltr_sub1"/>
    <property type="match status" value="1"/>
</dbReference>
<protein>
    <recommendedName>
        <fullName evidence="14 15">Multifunctional fusion protein</fullName>
    </recommendedName>
    <domain>
        <recommendedName>
            <fullName evidence="14">Sulfate adenylyltransferase subunit 1</fullName>
            <ecNumber evidence="14">2.7.7.4</ecNumber>
        </recommendedName>
        <alternativeName>
            <fullName evidence="14">ATP-sulfurylase large subunit</fullName>
        </alternativeName>
        <alternativeName>
            <fullName evidence="14">Sulfate adenylate transferase</fullName>
            <shortName evidence="14">SAT</shortName>
        </alternativeName>
    </domain>
    <domain>
        <recommendedName>
            <fullName evidence="15">Adenylyl-sulfate kinase</fullName>
            <ecNumber evidence="15">2.7.1.25</ecNumber>
        </recommendedName>
        <alternativeName>
            <fullName evidence="15">APS kinase</fullName>
        </alternativeName>
        <alternativeName>
            <fullName evidence="15">ATP adenosine-5'-phosphosulfate 3'-phosphotransferase</fullName>
        </alternativeName>
        <alternativeName>
            <fullName evidence="15">Adenosine-5'-phosphosulfate kinase</fullName>
        </alternativeName>
    </domain>
</protein>
<comment type="similarity">
    <text evidence="3">In the C-terminal section; belongs to the APS kinase family.</text>
</comment>
<comment type="function">
    <text evidence="15">Catalyzes the synthesis of activated sulfate.</text>
</comment>
<dbReference type="CDD" id="cd04095">
    <property type="entry name" value="CysN_NoDQ_III"/>
    <property type="match status" value="1"/>
</dbReference>
<dbReference type="CDD" id="cd03695">
    <property type="entry name" value="CysN_NodQ_II"/>
    <property type="match status" value="1"/>
</dbReference>
<dbReference type="NCBIfam" id="TIGR00455">
    <property type="entry name" value="apsK"/>
    <property type="match status" value="1"/>
</dbReference>
<accession>A0ABX8ZF59</accession>
<keyword evidence="15" id="KW-0597">Phosphoprotein</keyword>
<comment type="pathway">
    <text evidence="15">Sulfur metabolism; hydrogen sulfide biosynthesis; sulfite from sulfate: step 2/3.</text>
</comment>
<dbReference type="InterPro" id="IPR050100">
    <property type="entry name" value="TRAFAC_GTPase_members"/>
</dbReference>
<dbReference type="NCBIfam" id="NF003013">
    <property type="entry name" value="PRK03846.1"/>
    <property type="match status" value="1"/>
</dbReference>
<evidence type="ECO:0000259" key="16">
    <source>
        <dbReference type="PROSITE" id="PS51722"/>
    </source>
</evidence>
<dbReference type="Pfam" id="PF00009">
    <property type="entry name" value="GTP_EFTU"/>
    <property type="match status" value="1"/>
</dbReference>
<dbReference type="NCBIfam" id="TIGR02034">
    <property type="entry name" value="CysN"/>
    <property type="match status" value="1"/>
</dbReference>
<dbReference type="NCBIfam" id="NF003478">
    <property type="entry name" value="PRK05124.1"/>
    <property type="match status" value="1"/>
</dbReference>
<dbReference type="InterPro" id="IPR009001">
    <property type="entry name" value="Transl_elong_EF1A/Init_IF2_C"/>
</dbReference>
<organism evidence="17 18">
    <name type="scientific">Qipengyuania psychrotolerans</name>
    <dbReference type="NCBI Taxonomy" id="2867238"/>
    <lineage>
        <taxon>Bacteria</taxon>
        <taxon>Pseudomonadati</taxon>
        <taxon>Pseudomonadota</taxon>
        <taxon>Alphaproteobacteria</taxon>
        <taxon>Sphingomonadales</taxon>
        <taxon>Erythrobacteraceae</taxon>
        <taxon>Qipengyuania</taxon>
    </lineage>
</organism>
<evidence type="ECO:0000256" key="6">
    <source>
        <dbReference type="ARBA" id="ARBA00022679"/>
    </source>
</evidence>
<comment type="subunit">
    <text evidence="14">Heterodimer composed of CysD, the smaller subunit, and CysN.</text>
</comment>
<evidence type="ECO:0000256" key="11">
    <source>
        <dbReference type="ARBA" id="ARBA00023268"/>
    </source>
</evidence>
<dbReference type="HAMAP" id="MF_00065">
    <property type="entry name" value="Adenylyl_sulf_kinase"/>
    <property type="match status" value="1"/>
</dbReference>
<dbReference type="EMBL" id="CP081297">
    <property type="protein sequence ID" value="QZD86368.1"/>
    <property type="molecule type" value="Genomic_DNA"/>
</dbReference>
<evidence type="ECO:0000256" key="5">
    <source>
        <dbReference type="ARBA" id="ARBA00011760"/>
    </source>
</evidence>
<dbReference type="SUPFAM" id="SSF50465">
    <property type="entry name" value="EF-Tu/eEF-1alpha/eIF2-gamma C-terminal domain"/>
    <property type="match status" value="1"/>
</dbReference>
<keyword evidence="10 14" id="KW-0342">GTP-binding</keyword>